<feature type="transmembrane region" description="Helical" evidence="8">
    <location>
        <begin position="480"/>
        <end position="499"/>
    </location>
</feature>
<keyword evidence="5 8" id="KW-1133">Transmembrane helix</keyword>
<dbReference type="AlphaFoldDB" id="A0A5R8M7N8"/>
<dbReference type="GO" id="GO:0009103">
    <property type="term" value="P:lipopolysaccharide biosynthetic process"/>
    <property type="evidence" value="ECO:0007669"/>
    <property type="project" value="TreeGrafter"/>
</dbReference>
<feature type="transmembrane region" description="Helical" evidence="8">
    <location>
        <begin position="295"/>
        <end position="313"/>
    </location>
</feature>
<evidence type="ECO:0000313" key="11">
    <source>
        <dbReference type="Proteomes" id="UP000306973"/>
    </source>
</evidence>
<keyword evidence="7" id="KW-0479">Metal-binding</keyword>
<dbReference type="GO" id="GO:0005886">
    <property type="term" value="C:plasma membrane"/>
    <property type="evidence" value="ECO:0007669"/>
    <property type="project" value="UniProtKB-SubCell"/>
</dbReference>
<evidence type="ECO:0000256" key="2">
    <source>
        <dbReference type="ARBA" id="ARBA00022475"/>
    </source>
</evidence>
<feature type="transmembrane region" description="Helical" evidence="8">
    <location>
        <begin position="519"/>
        <end position="538"/>
    </location>
</feature>
<feature type="transmembrane region" description="Helical" evidence="8">
    <location>
        <begin position="764"/>
        <end position="783"/>
    </location>
</feature>
<dbReference type="Pfam" id="PF04932">
    <property type="entry name" value="Wzy_C"/>
    <property type="match status" value="1"/>
</dbReference>
<feature type="transmembrane region" description="Helical" evidence="8">
    <location>
        <begin position="243"/>
        <end position="262"/>
    </location>
</feature>
<feature type="transmembrane region" description="Helical" evidence="8">
    <location>
        <begin position="181"/>
        <end position="200"/>
    </location>
</feature>
<feature type="transmembrane region" description="Helical" evidence="8">
    <location>
        <begin position="575"/>
        <end position="594"/>
    </location>
</feature>
<keyword evidence="2" id="KW-1003">Cell membrane</keyword>
<feature type="transmembrane region" description="Helical" evidence="8">
    <location>
        <begin position="705"/>
        <end position="733"/>
    </location>
</feature>
<feature type="transmembrane region" description="Helical" evidence="8">
    <location>
        <begin position="550"/>
        <end position="569"/>
    </location>
</feature>
<keyword evidence="3 10" id="KW-0808">Transferase</keyword>
<dbReference type="RefSeq" id="WP_138182987.1">
    <property type="nucleotide sequence ID" value="NZ_VBUI01000056.1"/>
</dbReference>
<dbReference type="GO" id="GO:0046872">
    <property type="term" value="F:metal ion binding"/>
    <property type="evidence" value="ECO:0007669"/>
    <property type="project" value="UniProtKB-KW"/>
</dbReference>
<evidence type="ECO:0000259" key="9">
    <source>
        <dbReference type="Pfam" id="PF04932"/>
    </source>
</evidence>
<feature type="transmembrane region" description="Helical" evidence="8">
    <location>
        <begin position="99"/>
        <end position="117"/>
    </location>
</feature>
<protein>
    <submittedName>
        <fullName evidence="10">Undecaprenyl/decaprenyl-phosphate alpha-N-acetylglucosaminyl 1-phosphate transferase</fullName>
    </submittedName>
</protein>
<dbReference type="GO" id="GO:0044038">
    <property type="term" value="P:cell wall macromolecule biosynthetic process"/>
    <property type="evidence" value="ECO:0007669"/>
    <property type="project" value="TreeGrafter"/>
</dbReference>
<dbReference type="EMBL" id="VBUI01000056">
    <property type="protein sequence ID" value="TLF44789.1"/>
    <property type="molecule type" value="Genomic_DNA"/>
</dbReference>
<feature type="transmembrane region" description="Helical" evidence="8">
    <location>
        <begin position="6"/>
        <end position="22"/>
    </location>
</feature>
<dbReference type="CDD" id="cd06853">
    <property type="entry name" value="GT_WecA_like"/>
    <property type="match status" value="1"/>
</dbReference>
<sequence length="808" mass="85449">MMMTPVLPVLALVLSSASILLLRRPATAWGLADVPGGRKQHQGIVPLTGGLGVFIGFLLVQPLQPVPVGELLPLYVGLVLLVACGVIDDARDMRSTVKLGVQLLVAALMVLWGQRVLHHLGTFPGVGEVSLGWLAVPVSIVAVAGLINAINMMDGVDGLAGGSTLGVLGWLAFVASVQSQLSLLAVIVTLAAAVTGFLLFNLRHPWRSKASVFMGDAGSMALGFAIAWFVVELSQSERALVSPVAYGWLLALPVMDTLSLMCRRIRKGRSPLAADRDHLHHIFLRAGFTPGQTTLVLMLCVIGLGGVGVLFSLVGVPDILLLVGLAVVVVAHSLFVGRAWRTSKALRRLHAATLGSRLHQPAVPMVRLRKSARVGGWRRALALAGLYLMAGSLALEVRLTLAGAVLSVAAGMAAYPAFWRDAVRLPLFWVSLALSAFIALRLLAAGGLGANDANGWVLLAITGLASLPIAWWLAQFRLHWPWLVLTLLVGGGVAFMLHVDWPSLTPHAVRDPWVWGAPAQTGFLASVGLMAAFSLLFSGLQRLGTGWRPAYQVALGLLFAVPGMVILMATGYTTAWLAALAGLATFAVATPLLGRHQGYRLGRTGVGLVVGVLVVGVLSHQLLLRGGQSLVELLVQPLQALGLLLNDQPRLAQLLHPGMVERVTLWQQALQGWQGQWLLGTGRLVPADGELVAGYRAYHSQLASVAAGLGLVGLVGFAAAVAIPFYAIVWMAWRHAWHSAWALGLLSSGVAVMVMSLLSVPTRFPGPLAFMVLLTAAAQVAVFQRAALRQRGMAGVRHVGSSKVEAPT</sequence>
<feature type="transmembrane region" description="Helical" evidence="8">
    <location>
        <begin position="66"/>
        <end position="87"/>
    </location>
</feature>
<dbReference type="GO" id="GO:0016780">
    <property type="term" value="F:phosphotransferase activity, for other substituted phosphate groups"/>
    <property type="evidence" value="ECO:0007669"/>
    <property type="project" value="InterPro"/>
</dbReference>
<comment type="caution">
    <text evidence="10">The sequence shown here is derived from an EMBL/GenBank/DDBJ whole genome shotgun (WGS) entry which is preliminary data.</text>
</comment>
<evidence type="ECO:0000256" key="6">
    <source>
        <dbReference type="ARBA" id="ARBA00023136"/>
    </source>
</evidence>
<dbReference type="OrthoDB" id="9783652at2"/>
<evidence type="ECO:0000313" key="10">
    <source>
        <dbReference type="EMBL" id="TLF44789.1"/>
    </source>
</evidence>
<comment type="subcellular location">
    <subcellularLocation>
        <location evidence="1">Cell membrane</location>
        <topology evidence="1">Multi-pass membrane protein</topology>
    </subcellularLocation>
</comment>
<feature type="binding site" evidence="7">
    <location>
        <position position="216"/>
    </location>
    <ligand>
        <name>Mg(2+)</name>
        <dbReference type="ChEBI" id="CHEBI:18420"/>
    </ligand>
</feature>
<dbReference type="PANTHER" id="PTHR22926">
    <property type="entry name" value="PHOSPHO-N-ACETYLMURAMOYL-PENTAPEPTIDE-TRANSFERASE"/>
    <property type="match status" value="1"/>
</dbReference>
<evidence type="ECO:0000256" key="5">
    <source>
        <dbReference type="ARBA" id="ARBA00022989"/>
    </source>
</evidence>
<evidence type="ECO:0000256" key="4">
    <source>
        <dbReference type="ARBA" id="ARBA00022692"/>
    </source>
</evidence>
<feature type="transmembrane region" description="Helical" evidence="8">
    <location>
        <begin position="606"/>
        <end position="624"/>
    </location>
</feature>
<gene>
    <name evidence="10" type="ORF">FEI13_18635</name>
</gene>
<dbReference type="Pfam" id="PF00953">
    <property type="entry name" value="Glycos_transf_4"/>
    <property type="match status" value="1"/>
</dbReference>
<feature type="transmembrane region" description="Helical" evidence="8">
    <location>
        <begin position="740"/>
        <end position="758"/>
    </location>
</feature>
<evidence type="ECO:0000256" key="8">
    <source>
        <dbReference type="SAM" id="Phobius"/>
    </source>
</evidence>
<comment type="cofactor">
    <cofactor evidence="7">
        <name>Mg(2+)</name>
        <dbReference type="ChEBI" id="CHEBI:18420"/>
    </cofactor>
</comment>
<feature type="transmembrane region" description="Helical" evidence="8">
    <location>
        <begin position="212"/>
        <end position="231"/>
    </location>
</feature>
<proteinExistence type="predicted"/>
<dbReference type="PANTHER" id="PTHR22926:SF3">
    <property type="entry name" value="UNDECAPRENYL-PHOSPHATE ALPHA-N-ACETYLGLUCOSAMINYL 1-PHOSPHATE TRANSFERASE"/>
    <property type="match status" value="1"/>
</dbReference>
<feature type="transmembrane region" description="Helical" evidence="8">
    <location>
        <begin position="425"/>
        <end position="444"/>
    </location>
</feature>
<dbReference type="Proteomes" id="UP000306973">
    <property type="component" value="Unassembled WGS sequence"/>
</dbReference>
<dbReference type="GO" id="GO:0071555">
    <property type="term" value="P:cell wall organization"/>
    <property type="evidence" value="ECO:0007669"/>
    <property type="project" value="TreeGrafter"/>
</dbReference>
<dbReference type="InterPro" id="IPR000715">
    <property type="entry name" value="Glycosyl_transferase_4"/>
</dbReference>
<feature type="domain" description="O-antigen ligase-related" evidence="9">
    <location>
        <begin position="560"/>
        <end position="717"/>
    </location>
</feature>
<keyword evidence="6 8" id="KW-0472">Membrane</keyword>
<feature type="binding site" evidence="7">
    <location>
        <position position="151"/>
    </location>
    <ligand>
        <name>Mg(2+)</name>
        <dbReference type="ChEBI" id="CHEBI:18420"/>
    </ligand>
</feature>
<feature type="transmembrane region" description="Helical" evidence="8">
    <location>
        <begin position="129"/>
        <end position="149"/>
    </location>
</feature>
<reference evidence="10 11" key="1">
    <citation type="journal article" date="2007" name="Int. J. Syst. Evol. Microbiol.">
        <title>Halomonas saccharevitans sp. nov., Halomonas arcis sp. nov. and Halomonas subterranea sp. nov., halophilic bacteria isolated from hypersaline environments of China.</title>
        <authorList>
            <person name="Xu X.W."/>
            <person name="Wu Y.H."/>
            <person name="Zhou Z."/>
            <person name="Wang C.S."/>
            <person name="Zhou Y.G."/>
            <person name="Zhang H.B."/>
            <person name="Wang Y."/>
            <person name="Wu M."/>
        </authorList>
    </citation>
    <scope>NUCLEOTIDE SEQUENCE [LARGE SCALE GENOMIC DNA]</scope>
    <source>
        <strain evidence="10 11">TBZ3</strain>
    </source>
</reference>
<name>A0A5R8M7N8_9GAMM</name>
<feature type="transmembrane region" description="Helical" evidence="8">
    <location>
        <begin position="319"/>
        <end position="340"/>
    </location>
</feature>
<keyword evidence="11" id="KW-1185">Reference proteome</keyword>
<keyword evidence="7" id="KW-0460">Magnesium</keyword>
<feature type="transmembrane region" description="Helical" evidence="8">
    <location>
        <begin position="377"/>
        <end position="395"/>
    </location>
</feature>
<dbReference type="InterPro" id="IPR007016">
    <property type="entry name" value="O-antigen_ligase-rel_domated"/>
</dbReference>
<feature type="transmembrane region" description="Helical" evidence="8">
    <location>
        <begin position="156"/>
        <end position="175"/>
    </location>
</feature>
<feature type="transmembrane region" description="Helical" evidence="8">
    <location>
        <begin position="401"/>
        <end position="418"/>
    </location>
</feature>
<evidence type="ECO:0000256" key="3">
    <source>
        <dbReference type="ARBA" id="ARBA00022679"/>
    </source>
</evidence>
<evidence type="ECO:0000256" key="7">
    <source>
        <dbReference type="PIRSR" id="PIRSR600715-1"/>
    </source>
</evidence>
<keyword evidence="4 8" id="KW-0812">Transmembrane</keyword>
<accession>A0A5R8M7N8</accession>
<feature type="transmembrane region" description="Helical" evidence="8">
    <location>
        <begin position="43"/>
        <end position="60"/>
    </location>
</feature>
<organism evidence="10 11">
    <name type="scientific">Halomonas urmiana</name>
    <dbReference type="NCBI Taxonomy" id="490901"/>
    <lineage>
        <taxon>Bacteria</taxon>
        <taxon>Pseudomonadati</taxon>
        <taxon>Pseudomonadota</taxon>
        <taxon>Gammaproteobacteria</taxon>
        <taxon>Oceanospirillales</taxon>
        <taxon>Halomonadaceae</taxon>
        <taxon>Halomonas</taxon>
    </lineage>
</organism>
<feature type="transmembrane region" description="Helical" evidence="8">
    <location>
        <begin position="456"/>
        <end position="473"/>
    </location>
</feature>
<evidence type="ECO:0000256" key="1">
    <source>
        <dbReference type="ARBA" id="ARBA00004651"/>
    </source>
</evidence>